<evidence type="ECO:0000313" key="2">
    <source>
        <dbReference type="Proteomes" id="UP001597380"/>
    </source>
</evidence>
<dbReference type="Pfam" id="PF08921">
    <property type="entry name" value="DUF1904"/>
    <property type="match status" value="1"/>
</dbReference>
<keyword evidence="2" id="KW-1185">Reference proteome</keyword>
<proteinExistence type="predicted"/>
<reference evidence="2" key="1">
    <citation type="journal article" date="2019" name="Int. J. Syst. Evol. Microbiol.">
        <title>The Global Catalogue of Microorganisms (GCM) 10K type strain sequencing project: providing services to taxonomists for standard genome sequencing and annotation.</title>
        <authorList>
            <consortium name="The Broad Institute Genomics Platform"/>
            <consortium name="The Broad Institute Genome Sequencing Center for Infectious Disease"/>
            <person name="Wu L."/>
            <person name="Ma J."/>
        </authorList>
    </citation>
    <scope>NUCLEOTIDE SEQUENCE [LARGE SCALE GENOMIC DNA]</scope>
    <source>
        <strain evidence="2">CGMCC 1.10992</strain>
    </source>
</reference>
<dbReference type="Gene3D" id="3.30.429.10">
    <property type="entry name" value="Macrophage Migration Inhibitory Factor"/>
    <property type="match status" value="1"/>
</dbReference>
<dbReference type="SUPFAM" id="SSF55331">
    <property type="entry name" value="Tautomerase/MIF"/>
    <property type="match status" value="1"/>
</dbReference>
<dbReference type="InterPro" id="IPR015017">
    <property type="entry name" value="DUF1904"/>
</dbReference>
<organism evidence="1 2">
    <name type="scientific">Corallincola platygyrae</name>
    <dbReference type="NCBI Taxonomy" id="1193278"/>
    <lineage>
        <taxon>Bacteria</taxon>
        <taxon>Pseudomonadati</taxon>
        <taxon>Pseudomonadota</taxon>
        <taxon>Gammaproteobacteria</taxon>
        <taxon>Alteromonadales</taxon>
        <taxon>Psychromonadaceae</taxon>
        <taxon>Corallincola</taxon>
    </lineage>
</organism>
<comment type="caution">
    <text evidence="1">The sequence shown here is derived from an EMBL/GenBank/DDBJ whole genome shotgun (WGS) entry which is preliminary data.</text>
</comment>
<evidence type="ECO:0000313" key="1">
    <source>
        <dbReference type="EMBL" id="MFD2094395.1"/>
    </source>
</evidence>
<dbReference type="InterPro" id="IPR014347">
    <property type="entry name" value="Tautomerase/MIF_sf"/>
</dbReference>
<name>A0ABW4XFY2_9GAMM</name>
<dbReference type="Proteomes" id="UP001597380">
    <property type="component" value="Unassembled WGS sequence"/>
</dbReference>
<dbReference type="EMBL" id="JBHUHT010000003">
    <property type="protein sequence ID" value="MFD2094395.1"/>
    <property type="molecule type" value="Genomic_DNA"/>
</dbReference>
<protein>
    <submittedName>
        <fullName evidence="1">DUF1904 domain-containing protein</fullName>
    </submittedName>
</protein>
<dbReference type="RefSeq" id="WP_345337774.1">
    <property type="nucleotide sequence ID" value="NZ_BAABLI010000003.1"/>
</dbReference>
<sequence>MPHLRFRGVEQSRLKEISKGLVDELSELLESGRDHFTLECIESAFVFDGANVKPEPMIEVLWFPRPQDTQDKFANIVTQALKQAGETQEIAVFFVTLTPSAYYDEGQHY</sequence>
<gene>
    <name evidence="1" type="ORF">ACFSJ3_00220</name>
</gene>
<accession>A0ABW4XFY2</accession>